<proteinExistence type="predicted"/>
<evidence type="ECO:0000313" key="2">
    <source>
        <dbReference type="EMBL" id="KAL0573553.1"/>
    </source>
</evidence>
<evidence type="ECO:0000313" key="3">
    <source>
        <dbReference type="Proteomes" id="UP001465976"/>
    </source>
</evidence>
<organism evidence="2 3">
    <name type="scientific">Marasmius crinis-equi</name>
    <dbReference type="NCBI Taxonomy" id="585013"/>
    <lineage>
        <taxon>Eukaryota</taxon>
        <taxon>Fungi</taxon>
        <taxon>Dikarya</taxon>
        <taxon>Basidiomycota</taxon>
        <taxon>Agaricomycotina</taxon>
        <taxon>Agaricomycetes</taxon>
        <taxon>Agaricomycetidae</taxon>
        <taxon>Agaricales</taxon>
        <taxon>Marasmiineae</taxon>
        <taxon>Marasmiaceae</taxon>
        <taxon>Marasmius</taxon>
    </lineage>
</organism>
<feature type="non-terminal residue" evidence="2">
    <location>
        <position position="130"/>
    </location>
</feature>
<keyword evidence="1" id="KW-1133">Transmembrane helix</keyword>
<keyword evidence="1" id="KW-0812">Transmembrane</keyword>
<feature type="transmembrane region" description="Helical" evidence="1">
    <location>
        <begin position="62"/>
        <end position="84"/>
    </location>
</feature>
<sequence length="130" mass="14097">MADSDPTFITPALQGRVSVVGRSLAADVVNLACESGLWAIYLCLFTWALCLQLPRTVRNPSVAGVGVLGVTLLLFISSTVLWVMEIVHPTGLIKTCVLGSSDVSLNERLETFNKQELLMGIVEEVLFMTN</sequence>
<keyword evidence="1" id="KW-0472">Membrane</keyword>
<evidence type="ECO:0000256" key="1">
    <source>
        <dbReference type="SAM" id="Phobius"/>
    </source>
</evidence>
<gene>
    <name evidence="2" type="ORF">V5O48_008400</name>
</gene>
<keyword evidence="3" id="KW-1185">Reference proteome</keyword>
<comment type="caution">
    <text evidence="2">The sequence shown here is derived from an EMBL/GenBank/DDBJ whole genome shotgun (WGS) entry which is preliminary data.</text>
</comment>
<dbReference type="EMBL" id="JBAHYK010000490">
    <property type="protein sequence ID" value="KAL0573553.1"/>
    <property type="molecule type" value="Genomic_DNA"/>
</dbReference>
<dbReference type="Proteomes" id="UP001465976">
    <property type="component" value="Unassembled WGS sequence"/>
</dbReference>
<name>A0ABR3FDZ6_9AGAR</name>
<feature type="transmembrane region" description="Helical" evidence="1">
    <location>
        <begin position="28"/>
        <end position="50"/>
    </location>
</feature>
<protein>
    <submittedName>
        <fullName evidence="2">Uncharacterized protein</fullName>
    </submittedName>
</protein>
<accession>A0ABR3FDZ6</accession>
<reference evidence="2 3" key="1">
    <citation type="submission" date="2024-02" db="EMBL/GenBank/DDBJ databases">
        <title>A draft genome for the cacao thread blight pathogen Marasmius crinis-equi.</title>
        <authorList>
            <person name="Cohen S.P."/>
            <person name="Baruah I.K."/>
            <person name="Amoako-Attah I."/>
            <person name="Bukari Y."/>
            <person name="Meinhardt L.W."/>
            <person name="Bailey B.A."/>
        </authorList>
    </citation>
    <scope>NUCLEOTIDE SEQUENCE [LARGE SCALE GENOMIC DNA]</scope>
    <source>
        <strain evidence="2 3">GH-76</strain>
    </source>
</reference>